<dbReference type="Proteomes" id="UP000431533">
    <property type="component" value="Unassembled WGS sequence"/>
</dbReference>
<gene>
    <name evidence="2" type="primary">Mpped1</name>
    <name evidence="2" type="ORF">LHYA1_G008318</name>
</gene>
<protein>
    <submittedName>
        <fullName evidence="2">Metallophosphoesterase domain-containing protein</fullName>
    </submittedName>
</protein>
<evidence type="ECO:0000259" key="1">
    <source>
        <dbReference type="Pfam" id="PF00149"/>
    </source>
</evidence>
<reference evidence="2 3" key="1">
    <citation type="submission" date="2018-05" db="EMBL/GenBank/DDBJ databases">
        <title>Genome sequencing and assembly of the regulated plant pathogen Lachnellula willkommii and related sister species for the development of diagnostic species identification markers.</title>
        <authorList>
            <person name="Giroux E."/>
            <person name="Bilodeau G."/>
        </authorList>
    </citation>
    <scope>NUCLEOTIDE SEQUENCE [LARGE SCALE GENOMIC DNA]</scope>
    <source>
        <strain evidence="2 3">CBS 185.66</strain>
    </source>
</reference>
<dbReference type="InterPro" id="IPR051693">
    <property type="entry name" value="UPF0046_metallophosphoest"/>
</dbReference>
<keyword evidence="3" id="KW-1185">Reference proteome</keyword>
<dbReference type="Gene3D" id="3.60.21.10">
    <property type="match status" value="1"/>
</dbReference>
<dbReference type="Pfam" id="PF00149">
    <property type="entry name" value="Metallophos"/>
    <property type="match status" value="1"/>
</dbReference>
<dbReference type="SUPFAM" id="SSF56300">
    <property type="entry name" value="Metallo-dependent phosphatases"/>
    <property type="match status" value="1"/>
</dbReference>
<comment type="caution">
    <text evidence="2">The sequence shown here is derived from an EMBL/GenBank/DDBJ whole genome shotgun (WGS) entry which is preliminary data.</text>
</comment>
<accession>A0A8H8QV44</accession>
<evidence type="ECO:0000313" key="3">
    <source>
        <dbReference type="Proteomes" id="UP000431533"/>
    </source>
</evidence>
<proteinExistence type="predicted"/>
<dbReference type="InterPro" id="IPR029052">
    <property type="entry name" value="Metallo-depent_PP-like"/>
</dbReference>
<feature type="domain" description="Calcineurin-like phosphoesterase" evidence="1">
    <location>
        <begin position="8"/>
        <end position="235"/>
    </location>
</feature>
<dbReference type="PANTHER" id="PTHR12905">
    <property type="entry name" value="METALLOPHOSPHOESTERASE"/>
    <property type="match status" value="1"/>
</dbReference>
<name>A0A8H8QV44_9HELO</name>
<dbReference type="EMBL" id="QGMH01000185">
    <property type="protein sequence ID" value="TVY23368.1"/>
    <property type="molecule type" value="Genomic_DNA"/>
</dbReference>
<sequence>MASTVSTRFMIISDTLGFKFKNRRKAGNKVAGNFKHPFPNCDVLLHCGNLTRLGQPNEVEQCLQMLGSINAELKLVIAGNHEHVLDKEWWSKHKENTDDPDSPASLEYKRAVGMMTGPLAKEAGVTYLTEGLNAFKLKNGAQFTIYSSPYSPRFFDSAFAYGSAEDRFNPANAVAKGYRCIAENPMPNFPALDIVMTHGPPRKILDRKTHGNVGCGTLMRAISRARPRLHCFGHVDQAYGARWVRWEEDLNTIGQKAIEIVSNMENAYPQVTRSPMTFGKDTLMVNAAIGNGSGAQPTNAPWLVDLDLIKAPSV</sequence>
<dbReference type="OrthoDB" id="630188at2759"/>
<dbReference type="RefSeq" id="XP_031002156.1">
    <property type="nucleotide sequence ID" value="XM_031153238.1"/>
</dbReference>
<dbReference type="InterPro" id="IPR004843">
    <property type="entry name" value="Calcineurin-like_PHP"/>
</dbReference>
<evidence type="ECO:0000313" key="2">
    <source>
        <dbReference type="EMBL" id="TVY23368.1"/>
    </source>
</evidence>
<dbReference type="GeneID" id="41988516"/>
<organism evidence="2 3">
    <name type="scientific">Lachnellula hyalina</name>
    <dbReference type="NCBI Taxonomy" id="1316788"/>
    <lineage>
        <taxon>Eukaryota</taxon>
        <taxon>Fungi</taxon>
        <taxon>Dikarya</taxon>
        <taxon>Ascomycota</taxon>
        <taxon>Pezizomycotina</taxon>
        <taxon>Leotiomycetes</taxon>
        <taxon>Helotiales</taxon>
        <taxon>Lachnaceae</taxon>
        <taxon>Lachnellula</taxon>
    </lineage>
</organism>
<dbReference type="AlphaFoldDB" id="A0A8H8QV44"/>
<dbReference type="PANTHER" id="PTHR12905:SF0">
    <property type="entry name" value="CALCINEURIN-LIKE PHOSPHOESTERASE DOMAIN-CONTAINING PROTEIN"/>
    <property type="match status" value="1"/>
</dbReference>
<dbReference type="GO" id="GO:0016787">
    <property type="term" value="F:hydrolase activity"/>
    <property type="evidence" value="ECO:0007669"/>
    <property type="project" value="InterPro"/>
</dbReference>